<evidence type="ECO:0000313" key="2">
    <source>
        <dbReference type="EMBL" id="RCK07569.1"/>
    </source>
</evidence>
<proteinExistence type="predicted"/>
<organism evidence="2 3">
    <name type="scientific">Thalassospira xianhensis MCCC 1A02616</name>
    <dbReference type="NCBI Taxonomy" id="1177929"/>
    <lineage>
        <taxon>Bacteria</taxon>
        <taxon>Pseudomonadati</taxon>
        <taxon>Pseudomonadota</taxon>
        <taxon>Alphaproteobacteria</taxon>
        <taxon>Rhodospirillales</taxon>
        <taxon>Thalassospiraceae</taxon>
        <taxon>Thalassospira</taxon>
    </lineage>
</organism>
<comment type="caution">
    <text evidence="2">The sequence shown here is derived from an EMBL/GenBank/DDBJ whole genome shotgun (WGS) entry which is preliminary data.</text>
</comment>
<dbReference type="Proteomes" id="UP000252419">
    <property type="component" value="Unassembled WGS sequence"/>
</dbReference>
<name>A0A367UHC9_9PROT</name>
<gene>
    <name evidence="2" type="ORF">TH5_00340</name>
</gene>
<keyword evidence="3" id="KW-1185">Reference proteome</keyword>
<evidence type="ECO:0000256" key="1">
    <source>
        <dbReference type="SAM" id="MobiDB-lite"/>
    </source>
</evidence>
<sequence>MAMKRWMCSPKSKMNWDELAASAPYRASIGMSVAVPMHDVHLSAACKVSRRGHRLLMAFEFPETRDYFLEIYRGQDAHAEPDGTDKASAKRNIKGHVPPVTLGARIAAVNSCIKAEKEALREVEGLFNREIESLLVNGQAHEALGLIQSMHHRCVLRLIAIQRVLESGLWDNKAHPLSEFDPTPFTQERAKRMLSWLRAYNKLRVASQDLDGLATPMAQEILALEGPEALMAFRDTLPQGITKALIGDMARVALKKSLRPSEDSAREDEATSSGPGYR</sequence>
<dbReference type="EMBL" id="JPWA01000001">
    <property type="protein sequence ID" value="RCK07569.1"/>
    <property type="molecule type" value="Genomic_DNA"/>
</dbReference>
<dbReference type="RefSeq" id="WP_114120023.1">
    <property type="nucleotide sequence ID" value="NZ_JPWA01000001.1"/>
</dbReference>
<dbReference type="AlphaFoldDB" id="A0A367UHC9"/>
<accession>A0A367UHC9</accession>
<feature type="region of interest" description="Disordered" evidence="1">
    <location>
        <begin position="257"/>
        <end position="278"/>
    </location>
</feature>
<feature type="compositionally biased region" description="Basic and acidic residues" evidence="1">
    <location>
        <begin position="259"/>
        <end position="269"/>
    </location>
</feature>
<reference evidence="2 3" key="1">
    <citation type="submission" date="2014-07" db="EMBL/GenBank/DDBJ databases">
        <title>Draft genome sequence of Thalassospira xianhensis P-4 (MCCC 1A02616).</title>
        <authorList>
            <person name="Lai Q."/>
            <person name="Shao Z."/>
        </authorList>
    </citation>
    <scope>NUCLEOTIDE SEQUENCE [LARGE SCALE GENOMIC DNA]</scope>
    <source>
        <strain evidence="2 3">MCCC 1A02616</strain>
    </source>
</reference>
<protein>
    <submittedName>
        <fullName evidence="2">Uncharacterized protein</fullName>
    </submittedName>
</protein>
<evidence type="ECO:0000313" key="3">
    <source>
        <dbReference type="Proteomes" id="UP000252419"/>
    </source>
</evidence>